<dbReference type="GO" id="GO:0016787">
    <property type="term" value="F:hydrolase activity"/>
    <property type="evidence" value="ECO:0007669"/>
    <property type="project" value="UniProtKB-KW"/>
</dbReference>
<dbReference type="CDD" id="cd00077">
    <property type="entry name" value="HDc"/>
    <property type="match status" value="1"/>
</dbReference>
<reference evidence="3 4" key="1">
    <citation type="submission" date="2015-11" db="EMBL/GenBank/DDBJ databases">
        <title>Genome sequence of Pyrodictium occultum PL-19, a marine hyperthermophilic archaeon isolated from Volcano, Italy.</title>
        <authorList>
            <person name="Utturkar S."/>
            <person name="Huber H."/>
            <person name="Leptihn S."/>
            <person name="Brown S."/>
            <person name="Stetter K.O."/>
            <person name="Podar M."/>
        </authorList>
    </citation>
    <scope>NUCLEOTIDE SEQUENCE [LARGE SCALE GENOMIC DNA]</scope>
    <source>
        <strain evidence="3 4">PL-19</strain>
    </source>
</reference>
<sequence>MADYFMERARGVHEELLRKARSIRDEELRSVTLSLLENPVITFTKAEPRISFYESPAAPKKHHAYPGGLLDHTLGVTEIAEKLVEVYQGIYGANVDRDLVVAAALLHDLFKYYQYERDPLTGGYRPRSDWYFSHDFAMVAELSVRGAPEKLIRAVAETHGTVPFTTIESQIVHQADSTDSEMVSQIQDVIWRVCLDIELELGNVKAVKIFNEAMRRAPIFEYARLYYSRGRDALREHIKKLLGLGG</sequence>
<dbReference type="PANTHER" id="PTHR37294:SF1">
    <property type="entry name" value="3'-5' EXORIBONUCLEASE YHAM"/>
    <property type="match status" value="1"/>
</dbReference>
<dbReference type="InterPro" id="IPR003607">
    <property type="entry name" value="HD/PDEase_dom"/>
</dbReference>
<protein>
    <submittedName>
        <fullName evidence="3">Phosphohydrolase</fullName>
    </submittedName>
</protein>
<dbReference type="Gene3D" id="1.10.3210.10">
    <property type="entry name" value="Hypothetical protein af1432"/>
    <property type="match status" value="1"/>
</dbReference>
<evidence type="ECO:0000313" key="4">
    <source>
        <dbReference type="Proteomes" id="UP000053352"/>
    </source>
</evidence>
<dbReference type="AlphaFoldDB" id="A0A0V8RXJ1"/>
<dbReference type="SMART" id="SM00471">
    <property type="entry name" value="HDc"/>
    <property type="match status" value="1"/>
</dbReference>
<organism evidence="3 4">
    <name type="scientific">Pyrodictium occultum</name>
    <dbReference type="NCBI Taxonomy" id="2309"/>
    <lineage>
        <taxon>Archaea</taxon>
        <taxon>Thermoproteota</taxon>
        <taxon>Thermoprotei</taxon>
        <taxon>Desulfurococcales</taxon>
        <taxon>Pyrodictiaceae</taxon>
        <taxon>Pyrodictium</taxon>
    </lineage>
</organism>
<dbReference type="RefSeq" id="WP_058371353.1">
    <property type="nucleotide sequence ID" value="NZ_LNTB01000001.1"/>
</dbReference>
<name>A0A0V8RXJ1_PYROC</name>
<dbReference type="InterPro" id="IPR050798">
    <property type="entry name" value="YhaM_exoribonuc/phosphodiest"/>
</dbReference>
<evidence type="ECO:0000259" key="2">
    <source>
        <dbReference type="SMART" id="SM00471"/>
    </source>
</evidence>
<keyword evidence="1 3" id="KW-0378">Hydrolase</keyword>
<dbReference type="OrthoDB" id="114744at2157"/>
<evidence type="ECO:0000256" key="1">
    <source>
        <dbReference type="ARBA" id="ARBA00022801"/>
    </source>
</evidence>
<feature type="domain" description="HD/PDEase" evidence="2">
    <location>
        <begin position="65"/>
        <end position="190"/>
    </location>
</feature>
<dbReference type="PANTHER" id="PTHR37294">
    <property type="entry name" value="3'-5' EXORIBONUCLEASE YHAM"/>
    <property type="match status" value="1"/>
</dbReference>
<dbReference type="EMBL" id="LNTB01000001">
    <property type="protein sequence ID" value="KSW12674.1"/>
    <property type="molecule type" value="Genomic_DNA"/>
</dbReference>
<evidence type="ECO:0000313" key="3">
    <source>
        <dbReference type="EMBL" id="KSW12674.1"/>
    </source>
</evidence>
<dbReference type="InterPro" id="IPR006675">
    <property type="entry name" value="HDIG_dom"/>
</dbReference>
<dbReference type="STRING" id="2309.CF15_02805"/>
<dbReference type="GO" id="GO:0031125">
    <property type="term" value="P:rRNA 3'-end processing"/>
    <property type="evidence" value="ECO:0007669"/>
    <property type="project" value="TreeGrafter"/>
</dbReference>
<keyword evidence="4" id="KW-1185">Reference proteome</keyword>
<dbReference type="NCBIfam" id="TIGR00277">
    <property type="entry name" value="HDIG"/>
    <property type="match status" value="1"/>
</dbReference>
<dbReference type="Proteomes" id="UP000053352">
    <property type="component" value="Unassembled WGS sequence"/>
</dbReference>
<dbReference type="SUPFAM" id="SSF109604">
    <property type="entry name" value="HD-domain/PDEase-like"/>
    <property type="match status" value="1"/>
</dbReference>
<gene>
    <name evidence="3" type="ORF">CF15_02805</name>
</gene>
<dbReference type="InterPro" id="IPR006674">
    <property type="entry name" value="HD_domain"/>
</dbReference>
<accession>A0A0V8RXJ1</accession>
<dbReference type="Pfam" id="PF01966">
    <property type="entry name" value="HD"/>
    <property type="match status" value="1"/>
</dbReference>
<comment type="caution">
    <text evidence="3">The sequence shown here is derived from an EMBL/GenBank/DDBJ whole genome shotgun (WGS) entry which is preliminary data.</text>
</comment>
<proteinExistence type="predicted"/>